<gene>
    <name evidence="8" type="ORF">ZT3D7_G11232</name>
</gene>
<keyword evidence="9" id="KW-1185">Reference proteome</keyword>
<evidence type="ECO:0000256" key="3">
    <source>
        <dbReference type="ARBA" id="ARBA00012556"/>
    </source>
</evidence>
<dbReference type="Gene3D" id="3.20.20.80">
    <property type="entry name" value="Glycosidases"/>
    <property type="match status" value="1"/>
</dbReference>
<keyword evidence="5 6" id="KW-0326">Glycosidase</keyword>
<dbReference type="EMBL" id="LT853704">
    <property type="protein sequence ID" value="SMQ56077.1"/>
    <property type="molecule type" value="Genomic_DNA"/>
</dbReference>
<evidence type="ECO:0000313" key="9">
    <source>
        <dbReference type="Proteomes" id="UP000215127"/>
    </source>
</evidence>
<evidence type="ECO:0000313" key="8">
    <source>
        <dbReference type="EMBL" id="SMQ56077.1"/>
    </source>
</evidence>
<feature type="signal peptide" evidence="7">
    <location>
        <begin position="1"/>
        <end position="15"/>
    </location>
</feature>
<dbReference type="GO" id="GO:0015926">
    <property type="term" value="F:glucosidase activity"/>
    <property type="evidence" value="ECO:0007669"/>
    <property type="project" value="InterPro"/>
</dbReference>
<keyword evidence="7" id="KW-0732">Signal</keyword>
<dbReference type="AlphaFoldDB" id="A0A1X7SA23"/>
<dbReference type="InterPro" id="IPR017853">
    <property type="entry name" value="GH"/>
</dbReference>
<dbReference type="EC" id="3.2.1.89" evidence="3 6"/>
<proteinExistence type="inferred from homology"/>
<dbReference type="GO" id="GO:0045490">
    <property type="term" value="P:pectin catabolic process"/>
    <property type="evidence" value="ECO:0007669"/>
    <property type="project" value="TreeGrafter"/>
</dbReference>
<evidence type="ECO:0000256" key="6">
    <source>
        <dbReference type="RuleBase" id="RU361192"/>
    </source>
</evidence>
<accession>A0A1X7SA23</accession>
<name>A0A1X7SA23_ZYMT9</name>
<dbReference type="InterPro" id="IPR011683">
    <property type="entry name" value="Glyco_hydro_53"/>
</dbReference>
<dbReference type="Pfam" id="PF07745">
    <property type="entry name" value="Glyco_hydro_53"/>
    <property type="match status" value="1"/>
</dbReference>
<dbReference type="GO" id="GO:0031218">
    <property type="term" value="F:arabinogalactan endo-1,4-beta-galactosidase activity"/>
    <property type="evidence" value="ECO:0007669"/>
    <property type="project" value="UniProtKB-EC"/>
</dbReference>
<comment type="catalytic activity">
    <reaction evidence="1 6">
        <text>The enzyme specifically hydrolyzes (1-&gt;4)-beta-D-galactosidic linkages in type I arabinogalactans.</text>
        <dbReference type="EC" id="3.2.1.89"/>
    </reaction>
</comment>
<protein>
    <recommendedName>
        <fullName evidence="3 6">Arabinogalactan endo-beta-1,4-galactanase</fullName>
        <ecNumber evidence="3 6">3.2.1.89</ecNumber>
    </recommendedName>
</protein>
<evidence type="ECO:0000256" key="4">
    <source>
        <dbReference type="ARBA" id="ARBA00022801"/>
    </source>
</evidence>
<organism evidence="8 9">
    <name type="scientific">Zymoseptoria tritici (strain ST99CH_3D7)</name>
    <dbReference type="NCBI Taxonomy" id="1276538"/>
    <lineage>
        <taxon>Eukaryota</taxon>
        <taxon>Fungi</taxon>
        <taxon>Dikarya</taxon>
        <taxon>Ascomycota</taxon>
        <taxon>Pezizomycotina</taxon>
        <taxon>Dothideomycetes</taxon>
        <taxon>Dothideomycetidae</taxon>
        <taxon>Mycosphaerellales</taxon>
        <taxon>Mycosphaerellaceae</taxon>
        <taxon>Zymoseptoria</taxon>
    </lineage>
</organism>
<dbReference type="Proteomes" id="UP000215127">
    <property type="component" value="Chromosome 13"/>
</dbReference>
<reference evidence="8 9" key="1">
    <citation type="submission" date="2016-06" db="EMBL/GenBank/DDBJ databases">
        <authorList>
            <person name="Kjaerup R.B."/>
            <person name="Dalgaard T.S."/>
            <person name="Juul-Madsen H.R."/>
        </authorList>
    </citation>
    <scope>NUCLEOTIDE SEQUENCE [LARGE SCALE GENOMIC DNA]</scope>
</reference>
<evidence type="ECO:0000256" key="2">
    <source>
        <dbReference type="ARBA" id="ARBA00010687"/>
    </source>
</evidence>
<dbReference type="SUPFAM" id="SSF51445">
    <property type="entry name" value="(Trans)glycosidases"/>
    <property type="match status" value="1"/>
</dbReference>
<dbReference type="STRING" id="1276538.A0A1X7SA23"/>
<sequence length="342" mass="36065">MKLSLLAAWALGVNAVSYKGVDWSSAIVAENAGAVYKNSAGTAQSLESILKANGVNTVRQRLWTSSGNYGLNYNLNLAKRAKAAGLNIYLDLHFSDTWADPGSQSTPSAWSSLGIDDLADKVYHYTMDTMNSFAAAGISISLVSIGNEISNGFLFPLGKLGTTTGNYNCARLLHSASSGIRDSKISGAKILIHVANGWNFATQKYFYDTVLGAGPLTSADYDVQAVSYYPMYGSGATLASLKSSLSQMSSKYGKSVMVVETNWPVSCPNPSSAFPSDLSSIPFSAAGQATFLKDVAGVAGSGLMYWEPAWLKNAGLGTSCDDNLMFDQTGTARGSLSVFSGL</sequence>
<keyword evidence="4 6" id="KW-0378">Hydrolase</keyword>
<evidence type="ECO:0000256" key="1">
    <source>
        <dbReference type="ARBA" id="ARBA00001695"/>
    </source>
</evidence>
<evidence type="ECO:0000256" key="5">
    <source>
        <dbReference type="ARBA" id="ARBA00023295"/>
    </source>
</evidence>
<dbReference type="FunFam" id="3.20.20.80:FF:000077">
    <property type="entry name" value="Arabinogalactan endo-beta-1,4-galactanase"/>
    <property type="match status" value="1"/>
</dbReference>
<dbReference type="PANTHER" id="PTHR34983">
    <property type="entry name" value="ARABINOGALACTAN ENDO-BETA-1,4-GALACTANASE A"/>
    <property type="match status" value="1"/>
</dbReference>
<evidence type="ECO:0000256" key="7">
    <source>
        <dbReference type="SAM" id="SignalP"/>
    </source>
</evidence>
<feature type="chain" id="PRO_5012191792" description="Arabinogalactan endo-beta-1,4-galactanase" evidence="7">
    <location>
        <begin position="16"/>
        <end position="342"/>
    </location>
</feature>
<dbReference type="PANTHER" id="PTHR34983:SF1">
    <property type="entry name" value="ARABINOGALACTAN ENDO-BETA-1,4-GALACTANASE A"/>
    <property type="match status" value="1"/>
</dbReference>
<comment type="similarity">
    <text evidence="2 6">Belongs to the glycosyl hydrolase 53 family.</text>
</comment>